<dbReference type="InterPro" id="IPR017896">
    <property type="entry name" value="4Fe4S_Fe-S-bd"/>
</dbReference>
<accession>C9LV86</accession>
<evidence type="ECO:0000256" key="2">
    <source>
        <dbReference type="ARBA" id="ARBA00023004"/>
    </source>
</evidence>
<organism evidence="6 7">
    <name type="scientific">Selenomonas sputigena (strain ATCC 35185 / DSM 20758 / CCUG 44933 / VPI D19B-28)</name>
    <dbReference type="NCBI Taxonomy" id="546271"/>
    <lineage>
        <taxon>Bacteria</taxon>
        <taxon>Bacillati</taxon>
        <taxon>Bacillota</taxon>
        <taxon>Negativicutes</taxon>
        <taxon>Selenomonadales</taxon>
        <taxon>Selenomonadaceae</taxon>
        <taxon>Selenomonas</taxon>
    </lineage>
</organism>
<dbReference type="Pfam" id="PF12838">
    <property type="entry name" value="Fer4_7"/>
    <property type="match status" value="1"/>
</dbReference>
<evidence type="ECO:0000313" key="5">
    <source>
        <dbReference type="EMBL" id="AEB99032.1"/>
    </source>
</evidence>
<feature type="domain" description="4Fe-4S ferredoxin-type" evidence="4">
    <location>
        <begin position="1"/>
        <end position="30"/>
    </location>
</feature>
<dbReference type="HOGENOM" id="CLU_037958_1_0_9"/>
<dbReference type="Proteomes" id="UP000003505">
    <property type="component" value="Unassembled WGS sequence"/>
</dbReference>
<feature type="domain" description="4Fe-4S ferredoxin-type" evidence="4">
    <location>
        <begin position="35"/>
        <end position="65"/>
    </location>
</feature>
<dbReference type="Gene3D" id="3.30.70.20">
    <property type="match status" value="1"/>
</dbReference>
<dbReference type="Proteomes" id="UP000011124">
    <property type="component" value="Chromosome"/>
</dbReference>
<proteinExistence type="predicted"/>
<dbReference type="PANTHER" id="PTHR43193">
    <property type="match status" value="1"/>
</dbReference>
<dbReference type="InterPro" id="IPR007525">
    <property type="entry name" value="FrhB_FdhB_C"/>
</dbReference>
<keyword evidence="2" id="KW-0408">Iron</keyword>
<dbReference type="KEGG" id="ssg:Selsp_0049"/>
<dbReference type="EMBL" id="ACKP02000024">
    <property type="protein sequence ID" value="EEX77208.1"/>
    <property type="molecule type" value="Genomic_DNA"/>
</dbReference>
<dbReference type="AlphaFoldDB" id="C9LV86"/>
<dbReference type="STRING" id="546271.Selsp_0049"/>
<dbReference type="OrthoDB" id="430408at2"/>
<keyword evidence="8" id="KW-1185">Reference proteome</keyword>
<dbReference type="eggNOG" id="COG1143">
    <property type="taxonomic scope" value="Bacteria"/>
</dbReference>
<keyword evidence="3" id="KW-0411">Iron-sulfur</keyword>
<keyword evidence="1" id="KW-0479">Metal-binding</keyword>
<dbReference type="PANTHER" id="PTHR43193:SF2">
    <property type="entry name" value="POLYFERREDOXIN PROTEIN FWDF"/>
    <property type="match status" value="1"/>
</dbReference>
<evidence type="ECO:0000259" key="4">
    <source>
        <dbReference type="PROSITE" id="PS51379"/>
    </source>
</evidence>
<dbReference type="PROSITE" id="PS00198">
    <property type="entry name" value="4FE4S_FER_1"/>
    <property type="match status" value="1"/>
</dbReference>
<protein>
    <submittedName>
        <fullName evidence="6">4Fe-4S binding domain protein</fullName>
    </submittedName>
    <submittedName>
        <fullName evidence="5">Coenzyme F420 hydrogenase/dehydrogenase beta subunit domain protein</fullName>
    </submittedName>
</protein>
<evidence type="ECO:0000313" key="7">
    <source>
        <dbReference type="Proteomes" id="UP000003505"/>
    </source>
</evidence>
<dbReference type="GO" id="GO:0051536">
    <property type="term" value="F:iron-sulfur cluster binding"/>
    <property type="evidence" value="ECO:0007669"/>
    <property type="project" value="UniProtKB-KW"/>
</dbReference>
<dbReference type="InterPro" id="IPR017900">
    <property type="entry name" value="4Fe4S_Fe_S_CS"/>
</dbReference>
<evidence type="ECO:0000313" key="8">
    <source>
        <dbReference type="Proteomes" id="UP000011124"/>
    </source>
</evidence>
<evidence type="ECO:0000256" key="1">
    <source>
        <dbReference type="ARBA" id="ARBA00022723"/>
    </source>
</evidence>
<dbReference type="SUPFAM" id="SSF54862">
    <property type="entry name" value="4Fe-4S ferredoxins"/>
    <property type="match status" value="1"/>
</dbReference>
<name>C9LV86_SELS3</name>
<dbReference type="Pfam" id="PF04432">
    <property type="entry name" value="FrhB_FdhB_C"/>
    <property type="match status" value="1"/>
</dbReference>
<dbReference type="RefSeq" id="WP_006192677.1">
    <property type="nucleotide sequence ID" value="NC_015437.1"/>
</dbReference>
<dbReference type="EMBL" id="CP002637">
    <property type="protein sequence ID" value="AEB99032.1"/>
    <property type="molecule type" value="Genomic_DNA"/>
</dbReference>
<dbReference type="GO" id="GO:0046872">
    <property type="term" value="F:metal ion binding"/>
    <property type="evidence" value="ECO:0007669"/>
    <property type="project" value="UniProtKB-KW"/>
</dbReference>
<gene>
    <name evidence="5" type="ordered locus">Selsp_0049</name>
    <name evidence="6" type="ORF">SELSPUOL_01378</name>
</gene>
<evidence type="ECO:0000313" key="6">
    <source>
        <dbReference type="EMBL" id="EEX77208.1"/>
    </source>
</evidence>
<dbReference type="PROSITE" id="PS51379">
    <property type="entry name" value="4FE4S_FER_2"/>
    <property type="match status" value="2"/>
</dbReference>
<dbReference type="InterPro" id="IPR052977">
    <property type="entry name" value="Polyferredoxin-like_ET"/>
</dbReference>
<reference evidence="5 8" key="2">
    <citation type="submission" date="2011-04" db="EMBL/GenBank/DDBJ databases">
        <title>The complete genome of Selenomonas sputigena DSM 20758.</title>
        <authorList>
            <consortium name="US DOE Joint Genome Institute (JGI-PGF)"/>
            <person name="Lucas S."/>
            <person name="Copeland A."/>
            <person name="Lapidus A."/>
            <person name="Bruce D."/>
            <person name="Goodwin L."/>
            <person name="Pitluck S."/>
            <person name="Peters L."/>
            <person name="Kyrpides N."/>
            <person name="Mavromatis K."/>
            <person name="Ivanova N."/>
            <person name="Ovchinnikova G."/>
            <person name="Teshima H."/>
            <person name="Detter J.C."/>
            <person name="Tapia R."/>
            <person name="Han C."/>
            <person name="Land M."/>
            <person name="Hauser L."/>
            <person name="Markowitz V."/>
            <person name="Cheng J.-F."/>
            <person name="Hugenholtz P."/>
            <person name="Woyke T."/>
            <person name="Wu D."/>
            <person name="Gronow S."/>
            <person name="Wellnitz S."/>
            <person name="Schneider S."/>
            <person name="Klenk H.-P."/>
            <person name="Eisen J.A."/>
        </authorList>
    </citation>
    <scope>NUCLEOTIDE SEQUENCE [LARGE SCALE GENOMIC DNA]</scope>
    <source>
        <strain evidence="5">ATCC 35185</strain>
        <strain evidence="8">ATCC 35185 / DSM 20758 / VPI D19B-28</strain>
    </source>
</reference>
<evidence type="ECO:0000256" key="3">
    <source>
        <dbReference type="ARBA" id="ARBA00023014"/>
    </source>
</evidence>
<reference evidence="6 7" key="1">
    <citation type="submission" date="2009-09" db="EMBL/GenBank/DDBJ databases">
        <authorList>
            <person name="Weinstock G."/>
            <person name="Sodergren E."/>
            <person name="Clifton S."/>
            <person name="Fulton L."/>
            <person name="Fulton B."/>
            <person name="Courtney L."/>
            <person name="Fronick C."/>
            <person name="Harrison M."/>
            <person name="Strong C."/>
            <person name="Farmer C."/>
            <person name="Delahaunty K."/>
            <person name="Markovic C."/>
            <person name="Hall O."/>
            <person name="Minx P."/>
            <person name="Tomlinson C."/>
            <person name="Mitreva M."/>
            <person name="Nelson J."/>
            <person name="Hou S."/>
            <person name="Wollam A."/>
            <person name="Pepin K.H."/>
            <person name="Johnson M."/>
            <person name="Bhonagiri V."/>
            <person name="Nash W.E."/>
            <person name="Warren W."/>
            <person name="Chinwalla A."/>
            <person name="Mardis E.R."/>
            <person name="Wilson R.K."/>
        </authorList>
    </citation>
    <scope>NUCLEOTIDE SEQUENCE [LARGE SCALE GENOMIC DNA]</scope>
    <source>
        <strain evidence="6">ATCC 35185</strain>
        <strain evidence="7">ATCC 35185 / DSM 20758 / VPI D19B-28</strain>
    </source>
</reference>
<dbReference type="eggNOG" id="COG1035">
    <property type="taxonomic scope" value="Bacteria"/>
</dbReference>
<sequence length="380" mass="44143">MKICHDLESCTGCTACRHICPVSAITMRENSEGFLYPKVNESLCVHCGRCVQVCPQNHVPTYYAPRAVYAVKHRMQSVRERSTSGGMFTALSDWILDQGGVIYGAAFDEAFVVSHIVADNAIERNRMRGSKYVQSVLGDVFAHIESDLRENRYVLFTGTPCQVDGLRNFIGKAHHKLFLVDIVCYGTPSPLLFRDYIQFIQKEYQTDIRWYTFRNKKASWRTGKSFLELENNKAVSKEKTEIFDRLFWSGNIIRTSCYACPYTKPIRISDITIGDCWGLEKILPTFEDAYGVSLCLVNTKQGERIFDEIFQAIECHDISNSLEWQQPRMQSPTERPIAREAFWRDYHRKGFLYVARKYTHWNIFRITIRKIRFVLHRIFG</sequence>